<dbReference type="HOGENOM" id="CLU_1629617_0_0_1"/>
<sequence>MPLPREPEKRWICGYLGVSDSGHHLRMIGHTEEEKLAACFDVLQMAGDCREWRVLYRVDLKRVKELYPGIQQKTRRHLIWPRRARLVDWLALWPLHLHFTGGTTTSESGQRGLLLFGIPGKILSYGLEDQEISVVWEAPPPPPRFFHYAWFNFYPYSAGLFDV</sequence>
<dbReference type="EnsemblPlants" id="OB02G32230.1">
    <property type="protein sequence ID" value="OB02G32230.1"/>
    <property type="gene ID" value="OB02G32230"/>
</dbReference>
<keyword evidence="2" id="KW-1185">Reference proteome</keyword>
<dbReference type="Proteomes" id="UP000006038">
    <property type="component" value="Unassembled WGS sequence"/>
</dbReference>
<evidence type="ECO:0008006" key="3">
    <source>
        <dbReference type="Google" id="ProtNLM"/>
    </source>
</evidence>
<reference evidence="1" key="1">
    <citation type="submission" date="2013-04" db="UniProtKB">
        <authorList>
            <consortium name="EnsemblPlants"/>
        </authorList>
    </citation>
    <scope>IDENTIFICATION</scope>
</reference>
<protein>
    <recommendedName>
        <fullName evidence="3">F-box associated domain-containing protein</fullName>
    </recommendedName>
</protein>
<dbReference type="Gramene" id="OB02G32230.1">
    <property type="protein sequence ID" value="OB02G32230.1"/>
    <property type="gene ID" value="OB02G32230"/>
</dbReference>
<evidence type="ECO:0000313" key="2">
    <source>
        <dbReference type="Proteomes" id="UP000006038"/>
    </source>
</evidence>
<proteinExistence type="predicted"/>
<dbReference type="AlphaFoldDB" id="J3LF06"/>
<evidence type="ECO:0000313" key="1">
    <source>
        <dbReference type="EnsemblPlants" id="OB02G32230.1"/>
    </source>
</evidence>
<name>J3LF06_ORYBR</name>
<organism evidence="1">
    <name type="scientific">Oryza brachyantha</name>
    <name type="common">malo sina</name>
    <dbReference type="NCBI Taxonomy" id="4533"/>
    <lineage>
        <taxon>Eukaryota</taxon>
        <taxon>Viridiplantae</taxon>
        <taxon>Streptophyta</taxon>
        <taxon>Embryophyta</taxon>
        <taxon>Tracheophyta</taxon>
        <taxon>Spermatophyta</taxon>
        <taxon>Magnoliopsida</taxon>
        <taxon>Liliopsida</taxon>
        <taxon>Poales</taxon>
        <taxon>Poaceae</taxon>
        <taxon>BOP clade</taxon>
        <taxon>Oryzoideae</taxon>
        <taxon>Oryzeae</taxon>
        <taxon>Oryzinae</taxon>
        <taxon>Oryza</taxon>
    </lineage>
</organism>
<accession>J3LF06</accession>